<dbReference type="EMBL" id="CAEY01000677">
    <property type="status" value="NOT_ANNOTATED_CDS"/>
    <property type="molecule type" value="Genomic_DNA"/>
</dbReference>
<reference evidence="2" key="1">
    <citation type="submission" date="2011-08" db="EMBL/GenBank/DDBJ databases">
        <authorList>
            <person name="Rombauts S."/>
        </authorList>
    </citation>
    <scope>NUCLEOTIDE SEQUENCE</scope>
    <source>
        <strain evidence="2">London</strain>
    </source>
</reference>
<dbReference type="EnsemblMetazoa" id="tetur25g01830.1">
    <property type="protein sequence ID" value="tetur25g01830.1"/>
    <property type="gene ID" value="tetur25g01830"/>
</dbReference>
<name>T1KXB9_TETUR</name>
<keyword evidence="2" id="KW-1185">Reference proteome</keyword>
<evidence type="ECO:0000313" key="2">
    <source>
        <dbReference type="Proteomes" id="UP000015104"/>
    </source>
</evidence>
<dbReference type="Proteomes" id="UP000015104">
    <property type="component" value="Unassembled WGS sequence"/>
</dbReference>
<dbReference type="HOGENOM" id="CLU_618695_0_0_1"/>
<dbReference type="AlphaFoldDB" id="T1KXB9"/>
<accession>T1KXB9</accession>
<proteinExistence type="predicted"/>
<evidence type="ECO:0000313" key="1">
    <source>
        <dbReference type="EnsemblMetazoa" id="tetur25g01830.1"/>
    </source>
</evidence>
<reference evidence="1" key="2">
    <citation type="submission" date="2015-06" db="UniProtKB">
        <authorList>
            <consortium name="EnsemblMetazoa"/>
        </authorList>
    </citation>
    <scope>IDENTIFICATION</scope>
</reference>
<sequence length="438" mass="51202">MNGNNCNSDKVTIKVQLPGDDYHDISIDWSTENFRRQIFHQFAAYTGIPVKYTSDIYARRNLIEWKTIGNIQFEEIDDDDDDIDFLQGDSKEDLMNFFHDGDCFILQTSLYQGNGGLYISYSLQHIDLVNETGCTIDYCHYGSSRTIADRMAKLIKSDHIRAKMKRNVSYGWLADRLYFNFKQYSYLNCSERHPRLQRPFDLPYLRNRVTGAFKLCILGFVTFTLECKDITLCFSDTKEALLFHLSDEDYHDISIDWSNESFDYRKQLFHQLAAYTGIPIPYICHVWVNSLNGTNPITNMEFETTYDFDIRGEPKEYAMSALNDGDCFLLYSELEFGFHFDSSGLCSILHLVHQDFVDETECNSQYCHYLGSRAFINIFAGKIKSDYLRSVLEPDFVFRTNSNRFSSEFLNLQIINLLDLHCSSRPPFYRARYLRNRG</sequence>
<organism evidence="1 2">
    <name type="scientific">Tetranychus urticae</name>
    <name type="common">Two-spotted spider mite</name>
    <dbReference type="NCBI Taxonomy" id="32264"/>
    <lineage>
        <taxon>Eukaryota</taxon>
        <taxon>Metazoa</taxon>
        <taxon>Ecdysozoa</taxon>
        <taxon>Arthropoda</taxon>
        <taxon>Chelicerata</taxon>
        <taxon>Arachnida</taxon>
        <taxon>Acari</taxon>
        <taxon>Acariformes</taxon>
        <taxon>Trombidiformes</taxon>
        <taxon>Prostigmata</taxon>
        <taxon>Eleutherengona</taxon>
        <taxon>Raphignathae</taxon>
        <taxon>Tetranychoidea</taxon>
        <taxon>Tetranychidae</taxon>
        <taxon>Tetranychus</taxon>
    </lineage>
</organism>
<protein>
    <submittedName>
        <fullName evidence="1">Uncharacterized protein</fullName>
    </submittedName>
</protein>